<gene>
    <name evidence="1" type="ORF">SDC9_146744</name>
</gene>
<organism evidence="1">
    <name type="scientific">bioreactor metagenome</name>
    <dbReference type="NCBI Taxonomy" id="1076179"/>
    <lineage>
        <taxon>unclassified sequences</taxon>
        <taxon>metagenomes</taxon>
        <taxon>ecological metagenomes</taxon>
    </lineage>
</organism>
<sequence length="320" mass="38035">MVLIFFTSCADEYPDYSNYPGANPINANEETLHMESDETIVPSTGLNEVKETEHTDTQIILNSDEPPISEEPPETRSIEEIYNIDVECIHDMNNYHYLPEELTQYVYESLVSQEQADARRKRIAEENKRDATDNCEWPHTTIYSFVHDLNVPREVFEQIYNNYPMRYVADYNIDLLYNGTAEEYEQWSIKWRDRFYEHRKLEMEMNFKIDLYWHLRHKDEAHMLKFEESITFDPNETKYTNGYVAEFMRFSIPEMAYEFELSKDEFIECFNKTFEATGGCMYKYDVDRIFDDKEALKKEIAAAKTVSDIYNIDASLRLDG</sequence>
<comment type="caution">
    <text evidence="1">The sequence shown here is derived from an EMBL/GenBank/DDBJ whole genome shotgun (WGS) entry which is preliminary data.</text>
</comment>
<name>A0A645EG13_9ZZZZ</name>
<evidence type="ECO:0000313" key="1">
    <source>
        <dbReference type="EMBL" id="MPM99552.1"/>
    </source>
</evidence>
<dbReference type="EMBL" id="VSSQ01045637">
    <property type="protein sequence ID" value="MPM99552.1"/>
    <property type="molecule type" value="Genomic_DNA"/>
</dbReference>
<protein>
    <submittedName>
        <fullName evidence="1">Uncharacterized protein</fullName>
    </submittedName>
</protein>
<reference evidence="1" key="1">
    <citation type="submission" date="2019-08" db="EMBL/GenBank/DDBJ databases">
        <authorList>
            <person name="Kucharzyk K."/>
            <person name="Murdoch R.W."/>
            <person name="Higgins S."/>
            <person name="Loffler F."/>
        </authorList>
    </citation>
    <scope>NUCLEOTIDE SEQUENCE</scope>
</reference>
<accession>A0A645EG13</accession>
<dbReference type="AlphaFoldDB" id="A0A645EG13"/>
<proteinExistence type="predicted"/>